<dbReference type="Proteomes" id="UP000732105">
    <property type="component" value="Unassembled WGS sequence"/>
</dbReference>
<keyword evidence="2" id="KW-0012">Acyltransferase</keyword>
<feature type="domain" description="N-acetyltransferase" evidence="3">
    <location>
        <begin position="16"/>
        <end position="182"/>
    </location>
</feature>
<dbReference type="Gene3D" id="3.40.630.30">
    <property type="match status" value="1"/>
</dbReference>
<proteinExistence type="predicted"/>
<dbReference type="PROSITE" id="PS51186">
    <property type="entry name" value="GNAT"/>
    <property type="match status" value="1"/>
</dbReference>
<dbReference type="InterPro" id="IPR050832">
    <property type="entry name" value="Bact_Acetyltransf"/>
</dbReference>
<dbReference type="InterPro" id="IPR000182">
    <property type="entry name" value="GNAT_dom"/>
</dbReference>
<keyword evidence="1" id="KW-0808">Transferase</keyword>
<dbReference type="RefSeq" id="WP_171595487.1">
    <property type="nucleotide sequence ID" value="NZ_RZNH01000014.1"/>
</dbReference>
<keyword evidence="5" id="KW-1185">Reference proteome</keyword>
<dbReference type="PANTHER" id="PTHR43877">
    <property type="entry name" value="AMINOALKYLPHOSPHONATE N-ACETYLTRANSFERASE-RELATED-RELATED"/>
    <property type="match status" value="1"/>
</dbReference>
<dbReference type="InterPro" id="IPR016181">
    <property type="entry name" value="Acyl_CoA_acyltransferase"/>
</dbReference>
<accession>A0ABX1WVQ4</accession>
<dbReference type="EMBL" id="RZNH01000014">
    <property type="protein sequence ID" value="NOU60205.1"/>
    <property type="molecule type" value="Genomic_DNA"/>
</dbReference>
<comment type="caution">
    <text evidence="4">The sequence shown here is derived from an EMBL/GenBank/DDBJ whole genome shotgun (WGS) entry which is preliminary data.</text>
</comment>
<dbReference type="SUPFAM" id="SSF55729">
    <property type="entry name" value="Acyl-CoA N-acyltransferases (Nat)"/>
    <property type="match status" value="1"/>
</dbReference>
<sequence>MKIESSIHTNKSGKKITLRKANSSDAHSLRKCILSYINGVTIPFTRKEFEKSDAEIELWINELNNSQNSLLLIAEYEGEIIGNIDVSSSGRSMLKHTGYIGMGVHEDWQNCGVGSLLFQKMIDYYERNREIEMLWLQVFGTNLAGLHMYHKFGFEEKGRQEKFIKMHDGKYIDNVIMTKTLI</sequence>
<evidence type="ECO:0000313" key="5">
    <source>
        <dbReference type="Proteomes" id="UP000732105"/>
    </source>
</evidence>
<reference evidence="4 5" key="1">
    <citation type="submission" date="2018-12" db="EMBL/GenBank/DDBJ databases">
        <title>Marinifilum JC070 sp. nov., a marine bacterium isolated from Yongle Blue Hole in the South China Sea.</title>
        <authorList>
            <person name="Fu T."/>
        </authorList>
    </citation>
    <scope>NUCLEOTIDE SEQUENCE [LARGE SCALE GENOMIC DNA]</scope>
    <source>
        <strain evidence="4 5">JC070</strain>
    </source>
</reference>
<dbReference type="CDD" id="cd04301">
    <property type="entry name" value="NAT_SF"/>
    <property type="match status" value="1"/>
</dbReference>
<evidence type="ECO:0000313" key="4">
    <source>
        <dbReference type="EMBL" id="NOU60205.1"/>
    </source>
</evidence>
<gene>
    <name evidence="4" type="ORF">ELS83_10235</name>
</gene>
<evidence type="ECO:0000256" key="1">
    <source>
        <dbReference type="ARBA" id="ARBA00022679"/>
    </source>
</evidence>
<name>A0ABX1WVQ4_9BACT</name>
<evidence type="ECO:0000259" key="3">
    <source>
        <dbReference type="PROSITE" id="PS51186"/>
    </source>
</evidence>
<dbReference type="Pfam" id="PF00583">
    <property type="entry name" value="Acetyltransf_1"/>
    <property type="match status" value="1"/>
</dbReference>
<dbReference type="PANTHER" id="PTHR43877:SF2">
    <property type="entry name" value="AMINOALKYLPHOSPHONATE N-ACETYLTRANSFERASE-RELATED"/>
    <property type="match status" value="1"/>
</dbReference>
<protein>
    <submittedName>
        <fullName evidence="4">GNAT family N-acetyltransferase</fullName>
    </submittedName>
</protein>
<evidence type="ECO:0000256" key="2">
    <source>
        <dbReference type="ARBA" id="ARBA00023315"/>
    </source>
</evidence>
<organism evidence="4 5">
    <name type="scientific">Marinifilum caeruleilacunae</name>
    <dbReference type="NCBI Taxonomy" id="2499076"/>
    <lineage>
        <taxon>Bacteria</taxon>
        <taxon>Pseudomonadati</taxon>
        <taxon>Bacteroidota</taxon>
        <taxon>Bacteroidia</taxon>
        <taxon>Marinilabiliales</taxon>
        <taxon>Marinifilaceae</taxon>
    </lineage>
</organism>